<dbReference type="OrthoDB" id="9783842at2"/>
<dbReference type="AlphaFoldDB" id="A0A1U7NHG5"/>
<protein>
    <recommendedName>
        <fullName evidence="2">Putative gluconeogenesis factor</fullName>
    </recommendedName>
</protein>
<name>A0A1U7NHG5_9FIRM</name>
<dbReference type="GO" id="GO:0008360">
    <property type="term" value="P:regulation of cell shape"/>
    <property type="evidence" value="ECO:0007669"/>
    <property type="project" value="UniProtKB-UniRule"/>
</dbReference>
<dbReference type="GO" id="GO:0043743">
    <property type="term" value="F:LPPG:FO 2-phospho-L-lactate transferase activity"/>
    <property type="evidence" value="ECO:0007669"/>
    <property type="project" value="InterPro"/>
</dbReference>
<dbReference type="PANTHER" id="PTHR30135">
    <property type="entry name" value="UNCHARACTERIZED PROTEIN YVCK-RELATED"/>
    <property type="match status" value="1"/>
</dbReference>
<sequence>MKNVVLIGGGTGLSAMMQGLKELDDINLTAIISVADDGGSTGRLRDNYDMPAMGDIRHVLCAMAADRDDSIFPALMNYRFSGDEDVGGHQLGNLIFTALTDITGSFMGAVQAIGKVLKVRGEILPVSLDNAILYALMADGTLVRGEKNIPSLNNSIEKVFYQQKVQPYSKAVKAIEEADLIIYGIGSLYTSIIPNLIVDGISQAIYNNLCPKVYFCNAMSQPGETDGFSMEDHVSALEKHLYKNAVDCCILNSRPIPEETLQLYEKSAGYPINALSETHTYQVWKRPLILIDEKGKIRHDPMAVADVVEELVKQLSDSVKPVIKTDLQASEISQ</sequence>
<dbReference type="InterPro" id="IPR038136">
    <property type="entry name" value="CofD-like_dom_sf"/>
</dbReference>
<dbReference type="PANTHER" id="PTHR30135:SF3">
    <property type="entry name" value="GLUCONEOGENESIS FACTOR-RELATED"/>
    <property type="match status" value="1"/>
</dbReference>
<evidence type="ECO:0000256" key="2">
    <source>
        <dbReference type="HAMAP-Rule" id="MF_00973"/>
    </source>
</evidence>
<comment type="subcellular location">
    <subcellularLocation>
        <location evidence="2">Cytoplasm</location>
    </subcellularLocation>
</comment>
<dbReference type="Proteomes" id="UP000186341">
    <property type="component" value="Unassembled WGS sequence"/>
</dbReference>
<dbReference type="CDD" id="cd07187">
    <property type="entry name" value="YvcK_like"/>
    <property type="match status" value="1"/>
</dbReference>
<evidence type="ECO:0000313" key="4">
    <source>
        <dbReference type="Proteomes" id="UP000186341"/>
    </source>
</evidence>
<dbReference type="RefSeq" id="WP_075818494.1">
    <property type="nucleotide sequence ID" value="NZ_CAPNHH010000011.1"/>
</dbReference>
<proteinExistence type="inferred from homology"/>
<dbReference type="EMBL" id="MPJW01000090">
    <property type="protein sequence ID" value="OLU41164.1"/>
    <property type="molecule type" value="Genomic_DNA"/>
</dbReference>
<dbReference type="NCBIfam" id="TIGR01826">
    <property type="entry name" value="CofD_related"/>
    <property type="match status" value="1"/>
</dbReference>
<organism evidence="3 4">
    <name type="scientific">Ileibacterium valens</name>
    <dbReference type="NCBI Taxonomy" id="1862668"/>
    <lineage>
        <taxon>Bacteria</taxon>
        <taxon>Bacillati</taxon>
        <taxon>Bacillota</taxon>
        <taxon>Erysipelotrichia</taxon>
        <taxon>Erysipelotrichales</taxon>
        <taxon>Erysipelotrichaceae</taxon>
        <taxon>Ileibacterium</taxon>
    </lineage>
</organism>
<evidence type="ECO:0000256" key="1">
    <source>
        <dbReference type="ARBA" id="ARBA00022490"/>
    </source>
</evidence>
<comment type="function">
    <text evidence="2">Required for morphogenesis under gluconeogenic growth conditions.</text>
</comment>
<dbReference type="SUPFAM" id="SSF142338">
    <property type="entry name" value="CofD-like"/>
    <property type="match status" value="1"/>
</dbReference>
<dbReference type="InterPro" id="IPR002882">
    <property type="entry name" value="CofD"/>
</dbReference>
<dbReference type="InterPro" id="IPR010119">
    <property type="entry name" value="Gluconeogen_factor"/>
</dbReference>
<dbReference type="Pfam" id="PF01933">
    <property type="entry name" value="CofD"/>
    <property type="match status" value="1"/>
</dbReference>
<dbReference type="Gene3D" id="3.40.50.10680">
    <property type="entry name" value="CofD-like domains"/>
    <property type="match status" value="1"/>
</dbReference>
<comment type="caution">
    <text evidence="3">The sequence shown here is derived from an EMBL/GenBank/DDBJ whole genome shotgun (WGS) entry which is preliminary data.</text>
</comment>
<comment type="similarity">
    <text evidence="2">Belongs to the gluconeogenesis factor family.</text>
</comment>
<dbReference type="GeneID" id="82202336"/>
<dbReference type="GO" id="GO:0005737">
    <property type="term" value="C:cytoplasm"/>
    <property type="evidence" value="ECO:0007669"/>
    <property type="project" value="UniProtKB-SubCell"/>
</dbReference>
<gene>
    <name evidence="3" type="ORF">BO222_03770</name>
</gene>
<keyword evidence="1 2" id="KW-0963">Cytoplasm</keyword>
<evidence type="ECO:0000313" key="3">
    <source>
        <dbReference type="EMBL" id="OLU41164.1"/>
    </source>
</evidence>
<reference evidence="3 4" key="1">
    <citation type="submission" date="2016-11" db="EMBL/GenBank/DDBJ databases">
        <title>Description of two novel members of the family Erysipelotrichaceae: Ileibacterium lipovorans gen. nov., sp. nov. and Dubosiella newyorkensis, gen. nov., sp. nov.</title>
        <authorList>
            <person name="Cox L.M."/>
            <person name="Sohn J."/>
            <person name="Tyrrell K.L."/>
            <person name="Citron D.M."/>
            <person name="Lawson P.A."/>
            <person name="Patel N.B."/>
            <person name="Iizumi T."/>
            <person name="Perez-Perez G.I."/>
            <person name="Goldstein E.J."/>
            <person name="Blaser M.J."/>
        </authorList>
    </citation>
    <scope>NUCLEOTIDE SEQUENCE [LARGE SCALE GENOMIC DNA]</scope>
    <source>
        <strain evidence="3 4">NYU-BL-A3</strain>
    </source>
</reference>
<accession>A0A1U7NHG5</accession>
<keyword evidence="4" id="KW-1185">Reference proteome</keyword>
<dbReference type="HAMAP" id="MF_00973">
    <property type="entry name" value="Gluconeogen_factor"/>
    <property type="match status" value="1"/>
</dbReference>